<reference evidence="21" key="1">
    <citation type="journal article" date="2019" name="Int. J. Syst. Evol. Microbiol.">
        <title>The Global Catalogue of Microorganisms (GCM) 10K type strain sequencing project: providing services to taxonomists for standard genome sequencing and annotation.</title>
        <authorList>
            <consortium name="The Broad Institute Genomics Platform"/>
            <consortium name="The Broad Institute Genome Sequencing Center for Infectious Disease"/>
            <person name="Wu L."/>
            <person name="Ma J."/>
        </authorList>
    </citation>
    <scope>NUCLEOTIDE SEQUENCE [LARGE SCALE GENOMIC DNA]</scope>
    <source>
        <strain evidence="21">CCUG 62945</strain>
    </source>
</reference>
<comment type="function">
    <text evidence="18">Required to facilitate the formation of correct disulfide bonds in some periplasmic proteins and for the assembly of the periplasmic c-type cytochromes. Acts by transferring electrons from cytoplasmic thioredoxin to the periplasm. This transfer involves a cascade of disulfide bond formation and reduction steps.</text>
</comment>
<dbReference type="InterPro" id="IPR013766">
    <property type="entry name" value="Thioredoxin_domain"/>
</dbReference>
<dbReference type="PANTHER" id="PTHR32234">
    <property type="entry name" value="THIOL:DISULFIDE INTERCHANGE PROTEIN DSBD"/>
    <property type="match status" value="1"/>
</dbReference>
<evidence type="ECO:0000313" key="20">
    <source>
        <dbReference type="EMBL" id="MFC7418352.1"/>
    </source>
</evidence>
<dbReference type="EC" id="1.8.1.8" evidence="18"/>
<keyword evidence="15 18" id="KW-0676">Redox-active center</keyword>
<evidence type="ECO:0000256" key="13">
    <source>
        <dbReference type="ARBA" id="ARBA00023136"/>
    </source>
</evidence>
<keyword evidence="13 18" id="KW-0472">Membrane</keyword>
<evidence type="ECO:0000256" key="11">
    <source>
        <dbReference type="ARBA" id="ARBA00023002"/>
    </source>
</evidence>
<dbReference type="InterPro" id="IPR028250">
    <property type="entry name" value="DsbDN"/>
</dbReference>
<feature type="transmembrane region" description="Helical" evidence="18">
    <location>
        <begin position="401"/>
        <end position="429"/>
    </location>
</feature>
<evidence type="ECO:0000256" key="8">
    <source>
        <dbReference type="ARBA" id="ARBA00022748"/>
    </source>
</evidence>
<keyword evidence="3 18" id="KW-0813">Transport</keyword>
<dbReference type="InterPro" id="IPR017937">
    <property type="entry name" value="Thioredoxin_CS"/>
</dbReference>
<keyword evidence="14 18" id="KW-1015">Disulfide bond</keyword>
<comment type="similarity">
    <text evidence="2 18">Belongs to the thioredoxin family. DsbD subfamily.</text>
</comment>
<keyword evidence="10 18" id="KW-1133">Transmembrane helix</keyword>
<evidence type="ECO:0000256" key="3">
    <source>
        <dbReference type="ARBA" id="ARBA00022448"/>
    </source>
</evidence>
<dbReference type="GO" id="GO:0047134">
    <property type="term" value="F:protein-disulfide reductase [NAD(P)H] activity"/>
    <property type="evidence" value="ECO:0007669"/>
    <property type="project" value="UniProtKB-EC"/>
</dbReference>
<evidence type="ECO:0000256" key="1">
    <source>
        <dbReference type="ARBA" id="ARBA00004429"/>
    </source>
</evidence>
<feature type="transmembrane region" description="Helical" evidence="18">
    <location>
        <begin position="362"/>
        <end position="395"/>
    </location>
</feature>
<evidence type="ECO:0000256" key="4">
    <source>
        <dbReference type="ARBA" id="ARBA00022475"/>
    </source>
</evidence>
<feature type="disulfide bond" description="Redox-active" evidence="18">
    <location>
        <begin position="570"/>
        <end position="573"/>
    </location>
</feature>
<evidence type="ECO:0000256" key="12">
    <source>
        <dbReference type="ARBA" id="ARBA00023027"/>
    </source>
</evidence>
<dbReference type="Pfam" id="PF11412">
    <property type="entry name" value="DsbD_N"/>
    <property type="match status" value="1"/>
</dbReference>
<organism evidence="20 21">
    <name type="scientific">Iodobacter arcticus</name>
    <dbReference type="NCBI Taxonomy" id="590593"/>
    <lineage>
        <taxon>Bacteria</taxon>
        <taxon>Pseudomonadati</taxon>
        <taxon>Pseudomonadota</taxon>
        <taxon>Betaproteobacteria</taxon>
        <taxon>Neisseriales</taxon>
        <taxon>Chitinibacteraceae</taxon>
        <taxon>Iodobacter</taxon>
    </lineage>
</organism>
<keyword evidence="6 18" id="KW-0812">Transmembrane</keyword>
<evidence type="ECO:0000256" key="7">
    <source>
        <dbReference type="ARBA" id="ARBA00022729"/>
    </source>
</evidence>
<dbReference type="Pfam" id="PF02683">
    <property type="entry name" value="DsbD_TM"/>
    <property type="match status" value="1"/>
</dbReference>
<proteinExistence type="inferred from homology"/>
<keyword evidence="8 18" id="KW-0201">Cytochrome c-type biogenesis</keyword>
<comment type="caution">
    <text evidence="20">The sequence shown here is derived from an EMBL/GenBank/DDBJ whole genome shotgun (WGS) entry which is preliminary data.</text>
</comment>
<dbReference type="InterPro" id="IPR022910">
    <property type="entry name" value="Thiol_diS_interchange_DbsD"/>
</dbReference>
<dbReference type="Gene3D" id="3.40.30.10">
    <property type="entry name" value="Glutaredoxin"/>
    <property type="match status" value="1"/>
</dbReference>
<dbReference type="HAMAP" id="MF_00399">
    <property type="entry name" value="DbsD"/>
    <property type="match status" value="1"/>
</dbReference>
<feature type="transmembrane region" description="Helical" evidence="18">
    <location>
        <begin position="285"/>
        <end position="308"/>
    </location>
</feature>
<evidence type="ECO:0000256" key="15">
    <source>
        <dbReference type="ARBA" id="ARBA00023284"/>
    </source>
</evidence>
<feature type="domain" description="Thioredoxin" evidence="19">
    <location>
        <begin position="513"/>
        <end position="653"/>
    </location>
</feature>
<comment type="catalytic activity">
    <reaction evidence="16 18">
        <text>[protein]-dithiol + NAD(+) = [protein]-disulfide + NADH + H(+)</text>
        <dbReference type="Rhea" id="RHEA:18749"/>
        <dbReference type="Rhea" id="RHEA-COMP:10593"/>
        <dbReference type="Rhea" id="RHEA-COMP:10594"/>
        <dbReference type="ChEBI" id="CHEBI:15378"/>
        <dbReference type="ChEBI" id="CHEBI:29950"/>
        <dbReference type="ChEBI" id="CHEBI:50058"/>
        <dbReference type="ChEBI" id="CHEBI:57540"/>
        <dbReference type="ChEBI" id="CHEBI:57945"/>
        <dbReference type="EC" id="1.8.1.8"/>
    </reaction>
</comment>
<evidence type="ECO:0000256" key="18">
    <source>
        <dbReference type="HAMAP-Rule" id="MF_00399"/>
    </source>
</evidence>
<dbReference type="PANTHER" id="PTHR32234:SF0">
    <property type="entry name" value="THIOL:DISULFIDE INTERCHANGE PROTEIN DSBD"/>
    <property type="match status" value="1"/>
</dbReference>
<dbReference type="Pfam" id="PF13899">
    <property type="entry name" value="Thioredoxin_7"/>
    <property type="match status" value="1"/>
</dbReference>
<dbReference type="Proteomes" id="UP001596473">
    <property type="component" value="Unassembled WGS sequence"/>
</dbReference>
<dbReference type="SUPFAM" id="SSF52833">
    <property type="entry name" value="Thioredoxin-like"/>
    <property type="match status" value="1"/>
</dbReference>
<evidence type="ECO:0000256" key="10">
    <source>
        <dbReference type="ARBA" id="ARBA00022989"/>
    </source>
</evidence>
<keyword evidence="4 18" id="KW-1003">Cell membrane</keyword>
<evidence type="ECO:0000256" key="9">
    <source>
        <dbReference type="ARBA" id="ARBA00022982"/>
    </source>
</evidence>
<keyword evidence="21" id="KW-1185">Reference proteome</keyword>
<dbReference type="InterPro" id="IPR036249">
    <property type="entry name" value="Thioredoxin-like_sf"/>
</dbReference>
<dbReference type="CDD" id="cd02953">
    <property type="entry name" value="DsbDgamma"/>
    <property type="match status" value="1"/>
</dbReference>
<evidence type="ECO:0000256" key="6">
    <source>
        <dbReference type="ARBA" id="ARBA00022692"/>
    </source>
</evidence>
<feature type="transmembrane region" description="Helical" evidence="18">
    <location>
        <begin position="441"/>
        <end position="458"/>
    </location>
</feature>
<dbReference type="SUPFAM" id="SSF74863">
    <property type="entry name" value="Thiol:disulfide interchange protein DsbD, N-terminal domain (DsbD-alpha)"/>
    <property type="match status" value="1"/>
</dbReference>
<sequence length="653" mass="68905">MKTYLDLIRVAACPHPTRFTREIMFKTIKNTLCAALLALSFSQGWAEDPVFLEPEQALKMSAKAKDHQTVEVRFAIAEGYYLYKNKLKFSADSGVELAAPKFPPSLSHDDPNFGKVETYRQQVLLPIQVKNAAATSFKLTVISQGCADAGLCYPPITQVADIKLPAATTKLVTEIKLPAAPAQLVEATPAPVHAITPDTVAVAETNIQAPLVQAAATTAPLEEAPQGDTGSVTSLLGSGNLPLILLSFFGFGLLLALTPCVFPMMPILSGIIVGSGNNISKKRALVLSLAYVLGMAISYALAGVAAGLSGSLLSAALQNVWVLGSFAMVFVLLSLSMFGFYELQLPASLQSKLSNSANQQKGGSLLGVLIMGALSALIVGPCVAAPLAGALLYIAQTHNALLGGVALFVMALGMGVPLIIVGCAASALPRAGGWMENIKKVFGVLLLGVAIWLVSPVLPALFSMLAWGTLLIISAVFLHALDPLPPQTAGCPRFCKGLGVIALLAGSAMLIGALSGNRDPLQPLQGFQGMAAQTAAPHSQFERVTSVADLESKLANSKQPVMLDFYADWCVSCKEMEKFTFSDPEVAARMGQMRLLQADVTANTDADKALLKRFKLFGPPGIIFFDPQGKEQFSTVGFQDAVAFKATLDKALK</sequence>
<protein>
    <recommendedName>
        <fullName evidence="18">Thiol:disulfide interchange protein DsbD</fullName>
        <ecNumber evidence="18">1.8.1.8</ecNumber>
    </recommendedName>
    <alternativeName>
        <fullName evidence="18">Protein-disulfide reductase</fullName>
        <shortName evidence="18">Disulfide reductase</shortName>
    </alternativeName>
</protein>
<evidence type="ECO:0000256" key="2">
    <source>
        <dbReference type="ARBA" id="ARBA00007241"/>
    </source>
</evidence>
<feature type="transmembrane region" description="Helical" evidence="18">
    <location>
        <begin position="494"/>
        <end position="514"/>
    </location>
</feature>
<feature type="transmembrane region" description="Helical" evidence="18">
    <location>
        <begin position="243"/>
        <end position="273"/>
    </location>
</feature>
<evidence type="ECO:0000259" key="19">
    <source>
        <dbReference type="PROSITE" id="PS51352"/>
    </source>
</evidence>
<evidence type="ECO:0000256" key="16">
    <source>
        <dbReference type="ARBA" id="ARBA00047388"/>
    </source>
</evidence>
<dbReference type="PROSITE" id="PS51352">
    <property type="entry name" value="THIOREDOXIN_2"/>
    <property type="match status" value="1"/>
</dbReference>
<evidence type="ECO:0000256" key="14">
    <source>
        <dbReference type="ARBA" id="ARBA00023157"/>
    </source>
</evidence>
<evidence type="ECO:0000313" key="21">
    <source>
        <dbReference type="Proteomes" id="UP001596473"/>
    </source>
</evidence>
<dbReference type="PROSITE" id="PS00194">
    <property type="entry name" value="THIOREDOXIN_1"/>
    <property type="match status" value="1"/>
</dbReference>
<dbReference type="InterPro" id="IPR035671">
    <property type="entry name" value="DsbD_gamma"/>
</dbReference>
<feature type="transmembrane region" description="Helical" evidence="18">
    <location>
        <begin position="464"/>
        <end position="482"/>
    </location>
</feature>
<feature type="disulfide bond" description="Redox-active" evidence="18">
    <location>
        <begin position="260"/>
        <end position="382"/>
    </location>
</feature>
<feature type="transmembrane region" description="Helical" evidence="18">
    <location>
        <begin position="320"/>
        <end position="341"/>
    </location>
</feature>
<keyword evidence="5 18" id="KW-0997">Cell inner membrane</keyword>
<dbReference type="EMBL" id="JBHTBQ010000001">
    <property type="protein sequence ID" value="MFC7418352.1"/>
    <property type="molecule type" value="Genomic_DNA"/>
</dbReference>
<dbReference type="Gene3D" id="2.60.40.1250">
    <property type="entry name" value="Thiol:disulfide interchange protein DsbD, N-terminal domain"/>
    <property type="match status" value="1"/>
</dbReference>
<keyword evidence="9 18" id="KW-0249">Electron transport</keyword>
<dbReference type="RefSeq" id="WP_380185292.1">
    <property type="nucleotide sequence ID" value="NZ_JBHTBQ010000001.1"/>
</dbReference>
<gene>
    <name evidence="18 20" type="primary">dsbD</name>
    <name evidence="20" type="ORF">ACFQNF_00470</name>
</gene>
<dbReference type="InterPro" id="IPR036929">
    <property type="entry name" value="DsbDN_sf"/>
</dbReference>
<keyword evidence="12 18" id="KW-0520">NAD</keyword>
<accession>A0ABW2QRF4</accession>
<name>A0ABW2QRF4_9NEIS</name>
<evidence type="ECO:0000256" key="5">
    <source>
        <dbReference type="ARBA" id="ARBA00022519"/>
    </source>
</evidence>
<comment type="catalytic activity">
    <reaction evidence="17 18">
        <text>[protein]-dithiol + NADP(+) = [protein]-disulfide + NADPH + H(+)</text>
        <dbReference type="Rhea" id="RHEA:18753"/>
        <dbReference type="Rhea" id="RHEA-COMP:10593"/>
        <dbReference type="Rhea" id="RHEA-COMP:10594"/>
        <dbReference type="ChEBI" id="CHEBI:15378"/>
        <dbReference type="ChEBI" id="CHEBI:29950"/>
        <dbReference type="ChEBI" id="CHEBI:50058"/>
        <dbReference type="ChEBI" id="CHEBI:57783"/>
        <dbReference type="ChEBI" id="CHEBI:58349"/>
        <dbReference type="EC" id="1.8.1.8"/>
    </reaction>
</comment>
<feature type="disulfide bond" description="Redox-active" evidence="18">
    <location>
        <begin position="146"/>
        <end position="152"/>
    </location>
</feature>
<dbReference type="InterPro" id="IPR003834">
    <property type="entry name" value="Cyt_c_assmbl_TM_dom"/>
</dbReference>
<dbReference type="NCBIfam" id="NF001419">
    <property type="entry name" value="PRK00293.1"/>
    <property type="match status" value="1"/>
</dbReference>
<keyword evidence="11 18" id="KW-0560">Oxidoreductase</keyword>
<evidence type="ECO:0000256" key="17">
    <source>
        <dbReference type="ARBA" id="ARBA00047804"/>
    </source>
</evidence>
<keyword evidence="7" id="KW-0732">Signal</keyword>
<comment type="subcellular location">
    <subcellularLocation>
        <location evidence="1 18">Cell inner membrane</location>
        <topology evidence="1 18">Multi-pass membrane protein</topology>
    </subcellularLocation>
</comment>